<reference evidence="1" key="1">
    <citation type="journal article" date="2023" name="Int. J. Syst. Evol. Microbiol.">
        <title>Collibacillus ludicampi gen. nov., sp. nov., a new soil bacterium of the family Alicyclobacillaceae.</title>
        <authorList>
            <person name="Jojima T."/>
            <person name="Ioku Y."/>
            <person name="Fukuta Y."/>
            <person name="Shirasaka N."/>
            <person name="Matsumura Y."/>
            <person name="Mori M."/>
        </authorList>
    </citation>
    <scope>NUCLEOTIDE SEQUENCE</scope>
    <source>
        <strain evidence="1">TP075</strain>
    </source>
</reference>
<evidence type="ECO:0008006" key="3">
    <source>
        <dbReference type="Google" id="ProtNLM"/>
    </source>
</evidence>
<gene>
    <name evidence="1" type="ORF">DNHGIG_02990</name>
</gene>
<organism evidence="1 2">
    <name type="scientific">Collibacillus ludicampi</name>
    <dbReference type="NCBI Taxonomy" id="2771369"/>
    <lineage>
        <taxon>Bacteria</taxon>
        <taxon>Bacillati</taxon>
        <taxon>Bacillota</taxon>
        <taxon>Bacilli</taxon>
        <taxon>Bacillales</taxon>
        <taxon>Alicyclobacillaceae</taxon>
        <taxon>Collibacillus</taxon>
    </lineage>
</organism>
<dbReference type="InterPro" id="IPR025617">
    <property type="entry name" value="YqzL"/>
</dbReference>
<dbReference type="RefSeq" id="WP_282198009.1">
    <property type="nucleotide sequence ID" value="NZ_BOQE01000001.1"/>
</dbReference>
<accession>A0AAV4LAD2</accession>
<dbReference type="AlphaFoldDB" id="A0AAV4LAD2"/>
<dbReference type="EMBL" id="BOQE01000001">
    <property type="protein sequence ID" value="GIM44750.1"/>
    <property type="molecule type" value="Genomic_DNA"/>
</dbReference>
<dbReference type="Pfam" id="PF14006">
    <property type="entry name" value="YqzL"/>
    <property type="match status" value="1"/>
</dbReference>
<protein>
    <recommendedName>
        <fullName evidence="3">YqzL family protein</fullName>
    </recommendedName>
</protein>
<proteinExistence type="predicted"/>
<evidence type="ECO:0000313" key="2">
    <source>
        <dbReference type="Proteomes" id="UP001057291"/>
    </source>
</evidence>
<evidence type="ECO:0000313" key="1">
    <source>
        <dbReference type="EMBL" id="GIM44750.1"/>
    </source>
</evidence>
<name>A0AAV4LAD2_9BACL</name>
<sequence>MRDFSWRFFTATGSIDAYLLYKEHEAMERQVEHEEGAETFDSTLVTTQE</sequence>
<dbReference type="Proteomes" id="UP001057291">
    <property type="component" value="Unassembled WGS sequence"/>
</dbReference>
<comment type="caution">
    <text evidence="1">The sequence shown here is derived from an EMBL/GenBank/DDBJ whole genome shotgun (WGS) entry which is preliminary data.</text>
</comment>
<keyword evidence="2" id="KW-1185">Reference proteome</keyword>